<evidence type="ECO:0008006" key="5">
    <source>
        <dbReference type="Google" id="ProtNLM"/>
    </source>
</evidence>
<evidence type="ECO:0000313" key="3">
    <source>
        <dbReference type="EMBL" id="KZP16470.1"/>
    </source>
</evidence>
<keyword evidence="4" id="KW-1185">Reference proteome</keyword>
<feature type="transmembrane region" description="Helical" evidence="2">
    <location>
        <begin position="205"/>
        <end position="228"/>
    </location>
</feature>
<organism evidence="3 4">
    <name type="scientific">Athelia psychrophila</name>
    <dbReference type="NCBI Taxonomy" id="1759441"/>
    <lineage>
        <taxon>Eukaryota</taxon>
        <taxon>Fungi</taxon>
        <taxon>Dikarya</taxon>
        <taxon>Basidiomycota</taxon>
        <taxon>Agaricomycotina</taxon>
        <taxon>Agaricomycetes</taxon>
        <taxon>Agaricomycetidae</taxon>
        <taxon>Atheliales</taxon>
        <taxon>Atheliaceae</taxon>
        <taxon>Athelia</taxon>
    </lineage>
</organism>
<reference evidence="3 4" key="1">
    <citation type="journal article" date="2016" name="Mol. Biol. Evol.">
        <title>Comparative Genomics of Early-Diverging Mushroom-Forming Fungi Provides Insights into the Origins of Lignocellulose Decay Capabilities.</title>
        <authorList>
            <person name="Nagy L.G."/>
            <person name="Riley R."/>
            <person name="Tritt A."/>
            <person name="Adam C."/>
            <person name="Daum C."/>
            <person name="Floudas D."/>
            <person name="Sun H."/>
            <person name="Yadav J.S."/>
            <person name="Pangilinan J."/>
            <person name="Larsson K.H."/>
            <person name="Matsuura K."/>
            <person name="Barry K."/>
            <person name="Labutti K."/>
            <person name="Kuo R."/>
            <person name="Ohm R.A."/>
            <person name="Bhattacharya S.S."/>
            <person name="Shirouzu T."/>
            <person name="Yoshinaga Y."/>
            <person name="Martin F.M."/>
            <person name="Grigoriev I.V."/>
            <person name="Hibbett D.S."/>
        </authorList>
    </citation>
    <scope>NUCLEOTIDE SEQUENCE [LARGE SCALE GENOMIC DNA]</scope>
    <source>
        <strain evidence="3 4">CBS 109695</strain>
    </source>
</reference>
<keyword evidence="2" id="KW-0472">Membrane</keyword>
<evidence type="ECO:0000313" key="4">
    <source>
        <dbReference type="Proteomes" id="UP000076532"/>
    </source>
</evidence>
<feature type="transmembrane region" description="Helical" evidence="2">
    <location>
        <begin position="165"/>
        <end position="185"/>
    </location>
</feature>
<feature type="transmembrane region" description="Helical" evidence="2">
    <location>
        <begin position="43"/>
        <end position="61"/>
    </location>
</feature>
<proteinExistence type="predicted"/>
<dbReference type="OrthoDB" id="3346544at2759"/>
<dbReference type="Proteomes" id="UP000076532">
    <property type="component" value="Unassembled WGS sequence"/>
</dbReference>
<feature type="region of interest" description="Disordered" evidence="1">
    <location>
        <begin position="336"/>
        <end position="359"/>
    </location>
</feature>
<feature type="transmembrane region" description="Helical" evidence="2">
    <location>
        <begin position="121"/>
        <end position="145"/>
    </location>
</feature>
<gene>
    <name evidence="3" type="ORF">FIBSPDRAFT_1047546</name>
</gene>
<evidence type="ECO:0000256" key="2">
    <source>
        <dbReference type="SAM" id="Phobius"/>
    </source>
</evidence>
<accession>A0A166F5U6</accession>
<dbReference type="EMBL" id="KV417593">
    <property type="protein sequence ID" value="KZP16470.1"/>
    <property type="molecule type" value="Genomic_DNA"/>
</dbReference>
<keyword evidence="2" id="KW-1133">Transmembrane helix</keyword>
<feature type="transmembrane region" description="Helical" evidence="2">
    <location>
        <begin position="14"/>
        <end position="31"/>
    </location>
</feature>
<protein>
    <recommendedName>
        <fullName evidence="5">RTA1-domain-containing protein</fullName>
    </recommendedName>
</protein>
<evidence type="ECO:0000256" key="1">
    <source>
        <dbReference type="SAM" id="MobiDB-lite"/>
    </source>
</evidence>
<feature type="transmembrane region" description="Helical" evidence="2">
    <location>
        <begin position="240"/>
        <end position="258"/>
    </location>
</feature>
<name>A0A166F5U6_9AGAM</name>
<dbReference type="AlphaFoldDB" id="A0A166F5U6"/>
<keyword evidence="2" id="KW-0812">Transmembrane</keyword>
<feature type="region of interest" description="Disordered" evidence="1">
    <location>
        <begin position="274"/>
        <end position="295"/>
    </location>
</feature>
<feature type="compositionally biased region" description="Polar residues" evidence="1">
    <location>
        <begin position="278"/>
        <end position="295"/>
    </location>
</feature>
<sequence>MQTVGIMSVWLETLLYGMYASLFFQTFFIILKKKKADSGPSKIFFGAIIFMFLIATVHIGVNLHRVLNAYVYEVDTIGPVAYFSDLGRWDNILQDFLNGLMTWVGDGLIIYRCYIVWHDNIYVVIFPISMVITSIIANAIVLYRYTHLGQGTVFSASIVHWLNAIYALAFVQNIFTTGLIAYRIYAQDKRSNGLVAASQVSLGYLVRVMVESAAVYVLDILILIILYAAGSNGQFIAQDAIVPVCGIVFTLMTVRLAMATDHNIRPTKTDHTTIKFGTRTTGANPGSTSTEQSGSILTQATPVKPMRTIHAGESQDDVWEGEAKYDVPLEEMFTGQGHGLVEKRGSGVSVGRSEESHNV</sequence>